<evidence type="ECO:0000313" key="3">
    <source>
        <dbReference type="Proteomes" id="UP000030832"/>
    </source>
</evidence>
<accession>A0A0B0ID88</accession>
<dbReference type="Proteomes" id="UP000030832">
    <property type="component" value="Unassembled WGS sequence"/>
</dbReference>
<organism evidence="2 3">
    <name type="scientific">Halalkalibacter okhensis</name>
    <dbReference type="NCBI Taxonomy" id="333138"/>
    <lineage>
        <taxon>Bacteria</taxon>
        <taxon>Bacillati</taxon>
        <taxon>Bacillota</taxon>
        <taxon>Bacilli</taxon>
        <taxon>Bacillales</taxon>
        <taxon>Bacillaceae</taxon>
        <taxon>Halalkalibacter</taxon>
    </lineage>
</organism>
<dbReference type="Pfam" id="PF13789">
    <property type="entry name" value="DUF4181"/>
    <property type="match status" value="1"/>
</dbReference>
<evidence type="ECO:0000313" key="2">
    <source>
        <dbReference type="EMBL" id="KHF39255.1"/>
    </source>
</evidence>
<keyword evidence="1" id="KW-1133">Transmembrane helix</keyword>
<name>A0A0B0ID88_9BACI</name>
<evidence type="ECO:0008006" key="4">
    <source>
        <dbReference type="Google" id="ProtNLM"/>
    </source>
</evidence>
<dbReference type="RefSeq" id="WP_034630907.1">
    <property type="nucleotide sequence ID" value="NZ_JRJU01000021.1"/>
</dbReference>
<feature type="transmembrane region" description="Helical" evidence="1">
    <location>
        <begin position="99"/>
        <end position="119"/>
    </location>
</feature>
<protein>
    <recommendedName>
        <fullName evidence="4">DUF4181 domain-containing protein</fullName>
    </recommendedName>
</protein>
<keyword evidence="3" id="KW-1185">Reference proteome</keyword>
<evidence type="ECO:0000256" key="1">
    <source>
        <dbReference type="SAM" id="Phobius"/>
    </source>
</evidence>
<keyword evidence="1" id="KW-0472">Membrane</keyword>
<dbReference type="InterPro" id="IPR025441">
    <property type="entry name" value="DUF4181"/>
</dbReference>
<proteinExistence type="predicted"/>
<feature type="transmembrane region" description="Helical" evidence="1">
    <location>
        <begin position="41"/>
        <end position="64"/>
    </location>
</feature>
<comment type="caution">
    <text evidence="2">The sequence shown here is derived from an EMBL/GenBank/DDBJ whole genome shotgun (WGS) entry which is preliminary data.</text>
</comment>
<feature type="transmembrane region" description="Helical" evidence="1">
    <location>
        <begin position="6"/>
        <end position="21"/>
    </location>
</feature>
<sequence>MFNFILLLAVLGMWFLFEKVVKRKFQMEDDKISETNSGYEIYVYGNWTIAILAIVYFFIILNWWSDYFNGWLSVFIIVTIVYGFEALMKRIYLNHSKAYLVPLILLIPWYISIMFLSIFL</sequence>
<dbReference type="EMBL" id="JRJU01000021">
    <property type="protein sequence ID" value="KHF39255.1"/>
    <property type="molecule type" value="Genomic_DNA"/>
</dbReference>
<keyword evidence="1" id="KW-0812">Transmembrane</keyword>
<gene>
    <name evidence="2" type="ORF">LQ50_16245</name>
</gene>
<dbReference type="OrthoDB" id="2868652at2"/>
<feature type="transmembrane region" description="Helical" evidence="1">
    <location>
        <begin position="70"/>
        <end position="87"/>
    </location>
</feature>
<dbReference type="AlphaFoldDB" id="A0A0B0ID88"/>
<reference evidence="2 3" key="1">
    <citation type="submission" date="2014-09" db="EMBL/GenBank/DDBJ databases">
        <title>Genome sequencing and annotation of Bacillus Okhensis strain Kh10-101T.</title>
        <authorList>
            <person name="Prakash J.S."/>
        </authorList>
    </citation>
    <scope>NUCLEOTIDE SEQUENCE [LARGE SCALE GENOMIC DNA]</scope>
    <source>
        <strain evidence="3">Kh10-101T</strain>
    </source>
</reference>